<accession>A0A8J3MTN5</accession>
<gene>
    <name evidence="1" type="ORF">KSX_54830</name>
</gene>
<keyword evidence="2" id="KW-1185">Reference proteome</keyword>
<dbReference type="EMBL" id="BNJF01000003">
    <property type="protein sequence ID" value="GHO47320.1"/>
    <property type="molecule type" value="Genomic_DNA"/>
</dbReference>
<organism evidence="1 2">
    <name type="scientific">Ktedonospora formicarum</name>
    <dbReference type="NCBI Taxonomy" id="2778364"/>
    <lineage>
        <taxon>Bacteria</taxon>
        <taxon>Bacillati</taxon>
        <taxon>Chloroflexota</taxon>
        <taxon>Ktedonobacteria</taxon>
        <taxon>Ktedonobacterales</taxon>
        <taxon>Ktedonobacteraceae</taxon>
        <taxon>Ktedonospora</taxon>
    </lineage>
</organism>
<evidence type="ECO:0000313" key="1">
    <source>
        <dbReference type="EMBL" id="GHO47320.1"/>
    </source>
</evidence>
<protein>
    <submittedName>
        <fullName evidence="1">Uncharacterized protein</fullName>
    </submittedName>
</protein>
<dbReference type="AlphaFoldDB" id="A0A8J3MTN5"/>
<name>A0A8J3MTN5_9CHLR</name>
<sequence length="106" mass="11854">MSLDHGLYTVGNQFAAGQRILHANMTHGDTIVNTNGIELKGNAARSTDSFFDNLAKGLQMNMTGNDINIRITHRDKWLLEILFTHYTGCTQQTTMRSTLEAELDLI</sequence>
<evidence type="ECO:0000313" key="2">
    <source>
        <dbReference type="Proteomes" id="UP000612362"/>
    </source>
</evidence>
<comment type="caution">
    <text evidence="1">The sequence shown here is derived from an EMBL/GenBank/DDBJ whole genome shotgun (WGS) entry which is preliminary data.</text>
</comment>
<dbReference type="Proteomes" id="UP000612362">
    <property type="component" value="Unassembled WGS sequence"/>
</dbReference>
<proteinExistence type="predicted"/>
<reference evidence="1" key="1">
    <citation type="submission" date="2020-10" db="EMBL/GenBank/DDBJ databases">
        <title>Taxonomic study of unclassified bacteria belonging to the class Ktedonobacteria.</title>
        <authorList>
            <person name="Yabe S."/>
            <person name="Wang C.M."/>
            <person name="Zheng Y."/>
            <person name="Sakai Y."/>
            <person name="Cavaletti L."/>
            <person name="Monciardini P."/>
            <person name="Donadio S."/>
        </authorList>
    </citation>
    <scope>NUCLEOTIDE SEQUENCE</scope>
    <source>
        <strain evidence="1">SOSP1-1</strain>
    </source>
</reference>